<feature type="compositionally biased region" description="Basic and acidic residues" evidence="1">
    <location>
        <begin position="57"/>
        <end position="66"/>
    </location>
</feature>
<name>J0WJS6_AURST</name>
<dbReference type="OrthoDB" id="2273864at2759"/>
<proteinExistence type="predicted"/>
<dbReference type="InParanoid" id="J0WJS6"/>
<dbReference type="SUPFAM" id="SSF53098">
    <property type="entry name" value="Ribonuclease H-like"/>
    <property type="match status" value="1"/>
</dbReference>
<evidence type="ECO:0008006" key="4">
    <source>
        <dbReference type="Google" id="ProtNLM"/>
    </source>
</evidence>
<dbReference type="GO" id="GO:0003676">
    <property type="term" value="F:nucleic acid binding"/>
    <property type="evidence" value="ECO:0007669"/>
    <property type="project" value="InterPro"/>
</dbReference>
<keyword evidence="3" id="KW-1185">Reference proteome</keyword>
<dbReference type="InterPro" id="IPR036397">
    <property type="entry name" value="RNaseH_sf"/>
</dbReference>
<gene>
    <name evidence="2" type="ORF">AURDEDRAFT_77621</name>
</gene>
<dbReference type="Gene3D" id="3.30.420.10">
    <property type="entry name" value="Ribonuclease H-like superfamily/Ribonuclease H"/>
    <property type="match status" value="1"/>
</dbReference>
<evidence type="ECO:0000313" key="3">
    <source>
        <dbReference type="Proteomes" id="UP000006514"/>
    </source>
</evidence>
<evidence type="ECO:0000256" key="1">
    <source>
        <dbReference type="SAM" id="MobiDB-lite"/>
    </source>
</evidence>
<dbReference type="Proteomes" id="UP000006514">
    <property type="component" value="Unassembled WGS sequence"/>
</dbReference>
<sequence>MECENAKIEKYLRAWGNTRQDDWSEWLPLAEFAINNRVSSATGSSPFFLNHGRHPRMGFEPRREATNESAVQFAEHMESVWKEAQSALAKTAEQMKTQYDKRR</sequence>
<feature type="non-terminal residue" evidence="2">
    <location>
        <position position="103"/>
    </location>
</feature>
<evidence type="ECO:0000313" key="2">
    <source>
        <dbReference type="EMBL" id="EJD32528.1"/>
    </source>
</evidence>
<dbReference type="KEGG" id="adl:AURDEDRAFT_77621"/>
<dbReference type="EMBL" id="JH688884">
    <property type="protein sequence ID" value="EJD32528.1"/>
    <property type="molecule type" value="Genomic_DNA"/>
</dbReference>
<reference evidence="3" key="1">
    <citation type="journal article" date="2012" name="Science">
        <title>The Paleozoic origin of enzymatic lignin decomposition reconstructed from 31 fungal genomes.</title>
        <authorList>
            <person name="Floudas D."/>
            <person name="Binder M."/>
            <person name="Riley R."/>
            <person name="Barry K."/>
            <person name="Blanchette R.A."/>
            <person name="Henrissat B."/>
            <person name="Martinez A.T."/>
            <person name="Otillar R."/>
            <person name="Spatafora J.W."/>
            <person name="Yadav J.S."/>
            <person name="Aerts A."/>
            <person name="Benoit I."/>
            <person name="Boyd A."/>
            <person name="Carlson A."/>
            <person name="Copeland A."/>
            <person name="Coutinho P.M."/>
            <person name="de Vries R.P."/>
            <person name="Ferreira P."/>
            <person name="Findley K."/>
            <person name="Foster B."/>
            <person name="Gaskell J."/>
            <person name="Glotzer D."/>
            <person name="Gorecki P."/>
            <person name="Heitman J."/>
            <person name="Hesse C."/>
            <person name="Hori C."/>
            <person name="Igarashi K."/>
            <person name="Jurgens J.A."/>
            <person name="Kallen N."/>
            <person name="Kersten P."/>
            <person name="Kohler A."/>
            <person name="Kuees U."/>
            <person name="Kumar T.K.A."/>
            <person name="Kuo A."/>
            <person name="LaButti K."/>
            <person name="Larrondo L.F."/>
            <person name="Lindquist E."/>
            <person name="Ling A."/>
            <person name="Lombard V."/>
            <person name="Lucas S."/>
            <person name="Lundell T."/>
            <person name="Martin R."/>
            <person name="McLaughlin D.J."/>
            <person name="Morgenstern I."/>
            <person name="Morin E."/>
            <person name="Murat C."/>
            <person name="Nagy L.G."/>
            <person name="Nolan M."/>
            <person name="Ohm R.A."/>
            <person name="Patyshakuliyeva A."/>
            <person name="Rokas A."/>
            <person name="Ruiz-Duenas F.J."/>
            <person name="Sabat G."/>
            <person name="Salamov A."/>
            <person name="Samejima M."/>
            <person name="Schmutz J."/>
            <person name="Slot J.C."/>
            <person name="St John F."/>
            <person name="Stenlid J."/>
            <person name="Sun H."/>
            <person name="Sun S."/>
            <person name="Syed K."/>
            <person name="Tsang A."/>
            <person name="Wiebenga A."/>
            <person name="Young D."/>
            <person name="Pisabarro A."/>
            <person name="Eastwood D.C."/>
            <person name="Martin F."/>
            <person name="Cullen D."/>
            <person name="Grigoriev I.V."/>
            <person name="Hibbett D.S."/>
        </authorList>
    </citation>
    <scope>NUCLEOTIDE SEQUENCE [LARGE SCALE GENOMIC DNA]</scope>
    <source>
        <strain evidence="3">TFB10046</strain>
    </source>
</reference>
<protein>
    <recommendedName>
        <fullName evidence="4">Integrase catalytic domain-containing protein</fullName>
    </recommendedName>
</protein>
<dbReference type="InterPro" id="IPR012337">
    <property type="entry name" value="RNaseH-like_sf"/>
</dbReference>
<feature type="region of interest" description="Disordered" evidence="1">
    <location>
        <begin position="44"/>
        <end position="66"/>
    </location>
</feature>
<accession>J0WJS6</accession>
<dbReference type="OMA" id="HPASHNH"/>
<organism evidence="2 3">
    <name type="scientific">Auricularia subglabra (strain TFB-10046 / SS5)</name>
    <name type="common">White-rot fungus</name>
    <name type="synonym">Auricularia delicata (strain TFB10046)</name>
    <dbReference type="NCBI Taxonomy" id="717982"/>
    <lineage>
        <taxon>Eukaryota</taxon>
        <taxon>Fungi</taxon>
        <taxon>Dikarya</taxon>
        <taxon>Basidiomycota</taxon>
        <taxon>Agaricomycotina</taxon>
        <taxon>Agaricomycetes</taxon>
        <taxon>Auriculariales</taxon>
        <taxon>Auriculariaceae</taxon>
        <taxon>Auricularia</taxon>
    </lineage>
</organism>
<dbReference type="AlphaFoldDB" id="J0WJS6"/>